<evidence type="ECO:0000256" key="2">
    <source>
        <dbReference type="ARBA" id="ARBA00022475"/>
    </source>
</evidence>
<gene>
    <name evidence="8" type="ORF">V0U35_08865</name>
</gene>
<comment type="caution">
    <text evidence="8">The sequence shown here is derived from an EMBL/GenBank/DDBJ whole genome shotgun (WGS) entry which is preliminary data.</text>
</comment>
<feature type="domain" description="Polysaccharide chain length determinant N-terminal" evidence="7">
    <location>
        <begin position="25"/>
        <end position="114"/>
    </location>
</feature>
<keyword evidence="4 6" id="KW-1133">Transmembrane helix</keyword>
<dbReference type="Proteomes" id="UP001310692">
    <property type="component" value="Unassembled WGS sequence"/>
</dbReference>
<keyword evidence="2" id="KW-1003">Cell membrane</keyword>
<feature type="transmembrane region" description="Helical" evidence="6">
    <location>
        <begin position="40"/>
        <end position="61"/>
    </location>
</feature>
<reference evidence="8 9" key="1">
    <citation type="submission" date="2024-01" db="EMBL/GenBank/DDBJ databases">
        <title>Hyphobacterium bacterium isolated from marine sediment.</title>
        <authorList>
            <person name="Zhao S."/>
        </authorList>
    </citation>
    <scope>NUCLEOTIDE SEQUENCE [LARGE SCALE GENOMIC DNA]</scope>
    <source>
        <strain evidence="8 9">Y60-23</strain>
    </source>
</reference>
<dbReference type="Pfam" id="PF02706">
    <property type="entry name" value="Wzz"/>
    <property type="match status" value="1"/>
</dbReference>
<evidence type="ECO:0000256" key="1">
    <source>
        <dbReference type="ARBA" id="ARBA00004651"/>
    </source>
</evidence>
<evidence type="ECO:0000256" key="6">
    <source>
        <dbReference type="SAM" id="Phobius"/>
    </source>
</evidence>
<organism evidence="8 9">
    <name type="scientific">Hyphobacterium marinum</name>
    <dbReference type="NCBI Taxonomy" id="3116574"/>
    <lineage>
        <taxon>Bacteria</taxon>
        <taxon>Pseudomonadati</taxon>
        <taxon>Pseudomonadota</taxon>
        <taxon>Alphaproteobacteria</taxon>
        <taxon>Maricaulales</taxon>
        <taxon>Maricaulaceae</taxon>
        <taxon>Hyphobacterium</taxon>
    </lineage>
</organism>
<dbReference type="PANTHER" id="PTHR32309">
    <property type="entry name" value="TYROSINE-PROTEIN KINASE"/>
    <property type="match status" value="1"/>
</dbReference>
<comment type="subcellular location">
    <subcellularLocation>
        <location evidence="1">Cell membrane</location>
        <topology evidence="1">Multi-pass membrane protein</topology>
    </subcellularLocation>
</comment>
<evidence type="ECO:0000256" key="5">
    <source>
        <dbReference type="ARBA" id="ARBA00023136"/>
    </source>
</evidence>
<evidence type="ECO:0000256" key="4">
    <source>
        <dbReference type="ARBA" id="ARBA00022989"/>
    </source>
</evidence>
<dbReference type="EMBL" id="JAZDRO010000003">
    <property type="protein sequence ID" value="MEE2566789.1"/>
    <property type="molecule type" value="Genomic_DNA"/>
</dbReference>
<keyword evidence="3 6" id="KW-0812">Transmembrane</keyword>
<evidence type="ECO:0000313" key="8">
    <source>
        <dbReference type="EMBL" id="MEE2566789.1"/>
    </source>
</evidence>
<proteinExistence type="predicted"/>
<keyword evidence="5 6" id="KW-0472">Membrane</keyword>
<evidence type="ECO:0000259" key="7">
    <source>
        <dbReference type="Pfam" id="PF02706"/>
    </source>
</evidence>
<dbReference type="PANTHER" id="PTHR32309:SF13">
    <property type="entry name" value="FERRIC ENTEROBACTIN TRANSPORT PROTEIN FEPE"/>
    <property type="match status" value="1"/>
</dbReference>
<feature type="transmembrane region" description="Helical" evidence="6">
    <location>
        <begin position="433"/>
        <end position="456"/>
    </location>
</feature>
<name>A0ABU7LYZ9_9PROT</name>
<evidence type="ECO:0000256" key="3">
    <source>
        <dbReference type="ARBA" id="ARBA00022692"/>
    </source>
</evidence>
<protein>
    <submittedName>
        <fullName evidence="8">Wzz/FepE/Etk N-terminal domain-containing protein</fullName>
    </submittedName>
</protein>
<accession>A0ABU7LYZ9</accession>
<dbReference type="InterPro" id="IPR050445">
    <property type="entry name" value="Bact_polysacc_biosynth/exp"/>
</dbReference>
<sequence length="502" mass="53274">MTQAHFHDRDSASPAADGRPPARGELDLFDLAELAWGERWLIAIIFAVVFLAGAVASIVLLKPSFQAHSRLLVLLDEADPTPGAAGSGGAFMLEQVLQSEAEILNSDAVRRRAVEFIGPAVILGESGNEADALKVLRDGFSINRAPNASVLIPVFEHADPDVAALSLNAVVDSYLSYRVEVLVGDGVGGVVGRRAQASAALESAQDALDQFLISNGLSDFEADRTAAVERVQSLRNAILTAEAERLAATAGAAAIAERLANVPESIEHYVENGASNRLLDLRLERESRLARYQADAPPVVAIEREISELEAFIEEGGANGMGQRRVGANPVRQGLESEQLRLESVAASETRRITTLRSQLNEAESLVARMRGLTPEYQRLSQNVTATAEAAALLATQQAEAQARSNAAPGSEDSVRVIERAVPPAEGSSLKKLGVAAAFLFAAALALFAGLLRGYWRRHLFDGGGGAAAARPRKPSRAANSNTRPLATVSNLPVLARIPDRS</sequence>
<dbReference type="RefSeq" id="WP_330196339.1">
    <property type="nucleotide sequence ID" value="NZ_JAZDRO010000003.1"/>
</dbReference>
<evidence type="ECO:0000313" key="9">
    <source>
        <dbReference type="Proteomes" id="UP001310692"/>
    </source>
</evidence>
<dbReference type="InterPro" id="IPR003856">
    <property type="entry name" value="LPS_length_determ_N"/>
</dbReference>
<keyword evidence="9" id="KW-1185">Reference proteome</keyword>